<reference evidence="1 2" key="1">
    <citation type="journal article" date="2019" name="Environ. Microbiol.">
        <title>An active ?-lactamase is a part of an orchestrated cell wall stress resistance network of Bacillus subtilis and related rhizosphere species.</title>
        <authorList>
            <person name="Bucher T."/>
            <person name="Keren-Paz A."/>
            <person name="Hausser J."/>
            <person name="Olender T."/>
            <person name="Cytryn E."/>
            <person name="Kolodkin-Gal I."/>
        </authorList>
    </citation>
    <scope>NUCLEOTIDE SEQUENCE [LARGE SCALE GENOMIC DNA]</scope>
    <source>
        <strain evidence="1 2">I5</strain>
    </source>
</reference>
<comment type="caution">
    <text evidence="1">The sequence shown here is derived from an EMBL/GenBank/DDBJ whole genome shotgun (WGS) entry which is preliminary data.</text>
</comment>
<dbReference type="GO" id="GO:0016829">
    <property type="term" value="F:lyase activity"/>
    <property type="evidence" value="ECO:0007669"/>
    <property type="project" value="UniProtKB-KW"/>
</dbReference>
<dbReference type="EMBL" id="SZON01002493">
    <property type="protein sequence ID" value="TKI86566.1"/>
    <property type="molecule type" value="Genomic_DNA"/>
</dbReference>
<protein>
    <submittedName>
        <fullName evidence="1">Spore photoproduct lyase</fullName>
    </submittedName>
</protein>
<name>A0A4U3ADN0_9BACI</name>
<organism evidence="1 2">
    <name type="scientific">Bacillus wiedmannii</name>
    <dbReference type="NCBI Taxonomy" id="1890302"/>
    <lineage>
        <taxon>Bacteria</taxon>
        <taxon>Bacillati</taxon>
        <taxon>Bacillota</taxon>
        <taxon>Bacilli</taxon>
        <taxon>Bacillales</taxon>
        <taxon>Bacillaceae</taxon>
        <taxon>Bacillus</taxon>
        <taxon>Bacillus cereus group</taxon>
    </lineage>
</organism>
<evidence type="ECO:0000313" key="1">
    <source>
        <dbReference type="EMBL" id="TKI86566.1"/>
    </source>
</evidence>
<proteinExistence type="predicted"/>
<evidence type="ECO:0000313" key="2">
    <source>
        <dbReference type="Proteomes" id="UP000305222"/>
    </source>
</evidence>
<dbReference type="Proteomes" id="UP000305222">
    <property type="component" value="Unassembled WGS sequence"/>
</dbReference>
<feature type="non-terminal residue" evidence="1">
    <location>
        <position position="42"/>
    </location>
</feature>
<sequence>MAVHDFTTFYSGNLRCKVAVIQIITFSNLHSKLLKWKTLMSV</sequence>
<gene>
    <name evidence="1" type="ORF">FC699_29945</name>
</gene>
<keyword evidence="1" id="KW-0456">Lyase</keyword>
<dbReference type="AlphaFoldDB" id="A0A4U3ADN0"/>
<accession>A0A4U3ADN0</accession>